<proteinExistence type="predicted"/>
<reference evidence="1 2" key="1">
    <citation type="submission" date="2023-01" db="EMBL/GenBank/DDBJ databases">
        <authorList>
            <person name="Kreplak J."/>
        </authorList>
    </citation>
    <scope>NUCLEOTIDE SEQUENCE [LARGE SCALE GENOMIC DNA]</scope>
</reference>
<dbReference type="AlphaFoldDB" id="A0AAV0YDJ3"/>
<gene>
    <name evidence="1" type="ORF">VFH_U055560</name>
</gene>
<comment type="caution">
    <text evidence="1">The sequence shown here is derived from an EMBL/GenBank/DDBJ whole genome shotgun (WGS) entry which is preliminary data.</text>
</comment>
<sequence length="155" mass="17965">MSPSFSTQSPCSEATIYYGLSAQYQDQYEYLRSMKKYNLEMQCPKLKANDRLNFHVNVVSHSLDSNSVTHLNTLLHNYQEVSCKRFIQEGEDWIHSILFYPNFSSKTLEGLAKKILHEVYELFDFNQVFDSDLGNGVGDCVSHLFTLHLRIVVEK</sequence>
<evidence type="ECO:0000313" key="2">
    <source>
        <dbReference type="Proteomes" id="UP001157006"/>
    </source>
</evidence>
<keyword evidence="2" id="KW-1185">Reference proteome</keyword>
<protein>
    <submittedName>
        <fullName evidence="1">Uncharacterized protein</fullName>
    </submittedName>
</protein>
<dbReference type="Proteomes" id="UP001157006">
    <property type="component" value="Unassembled WGS sequence"/>
</dbReference>
<name>A0AAV0YDJ3_VICFA</name>
<organism evidence="1 2">
    <name type="scientific">Vicia faba</name>
    <name type="common">Broad bean</name>
    <name type="synonym">Faba vulgaris</name>
    <dbReference type="NCBI Taxonomy" id="3906"/>
    <lineage>
        <taxon>Eukaryota</taxon>
        <taxon>Viridiplantae</taxon>
        <taxon>Streptophyta</taxon>
        <taxon>Embryophyta</taxon>
        <taxon>Tracheophyta</taxon>
        <taxon>Spermatophyta</taxon>
        <taxon>Magnoliopsida</taxon>
        <taxon>eudicotyledons</taxon>
        <taxon>Gunneridae</taxon>
        <taxon>Pentapetalae</taxon>
        <taxon>rosids</taxon>
        <taxon>fabids</taxon>
        <taxon>Fabales</taxon>
        <taxon>Fabaceae</taxon>
        <taxon>Papilionoideae</taxon>
        <taxon>50 kb inversion clade</taxon>
        <taxon>NPAAA clade</taxon>
        <taxon>Hologalegina</taxon>
        <taxon>IRL clade</taxon>
        <taxon>Fabeae</taxon>
        <taxon>Vicia</taxon>
    </lineage>
</organism>
<accession>A0AAV0YDJ3</accession>
<evidence type="ECO:0000313" key="1">
    <source>
        <dbReference type="EMBL" id="CAI8584030.1"/>
    </source>
</evidence>
<dbReference type="EMBL" id="CATIWC010001328">
    <property type="protein sequence ID" value="CAI8584030.1"/>
    <property type="molecule type" value="Genomic_DNA"/>
</dbReference>